<evidence type="ECO:0000256" key="8">
    <source>
        <dbReference type="ARBA" id="ARBA00023012"/>
    </source>
</evidence>
<evidence type="ECO:0000259" key="17">
    <source>
        <dbReference type="PROSITE" id="PS50110"/>
    </source>
</evidence>
<evidence type="ECO:0000256" key="14">
    <source>
        <dbReference type="ARBA" id="ARBA00029881"/>
    </source>
</evidence>
<evidence type="ECO:0000256" key="5">
    <source>
        <dbReference type="ARBA" id="ARBA00022553"/>
    </source>
</evidence>
<dbReference type="FunFam" id="3.40.50.300:FF:000006">
    <property type="entry name" value="DNA-binding transcriptional regulator NtrC"/>
    <property type="match status" value="1"/>
</dbReference>
<name>A0A381N8A2_9ZZZZ</name>
<dbReference type="GO" id="GO:0005524">
    <property type="term" value="F:ATP binding"/>
    <property type="evidence" value="ECO:0007669"/>
    <property type="project" value="UniProtKB-KW"/>
</dbReference>
<evidence type="ECO:0000256" key="10">
    <source>
        <dbReference type="ARBA" id="ARBA00023125"/>
    </source>
</evidence>
<evidence type="ECO:0000256" key="7">
    <source>
        <dbReference type="ARBA" id="ARBA00022840"/>
    </source>
</evidence>
<dbReference type="AlphaFoldDB" id="A0A381N8A2"/>
<dbReference type="PROSITE" id="PS00675">
    <property type="entry name" value="SIGMA54_INTERACT_1"/>
    <property type="match status" value="1"/>
</dbReference>
<dbReference type="InterPro" id="IPR025662">
    <property type="entry name" value="Sigma_54_int_dom_ATP-bd_1"/>
</dbReference>
<dbReference type="Gene3D" id="1.10.10.60">
    <property type="entry name" value="Homeodomain-like"/>
    <property type="match status" value="1"/>
</dbReference>
<gene>
    <name evidence="18" type="ORF">METZ01_LOCUS3710</name>
</gene>
<dbReference type="Pfam" id="PF00158">
    <property type="entry name" value="Sigma54_activat"/>
    <property type="match status" value="1"/>
</dbReference>
<keyword evidence="11" id="KW-0010">Activator</keyword>
<dbReference type="InterPro" id="IPR027417">
    <property type="entry name" value="P-loop_NTPase"/>
</dbReference>
<dbReference type="InterPro" id="IPR003593">
    <property type="entry name" value="AAA+_ATPase"/>
</dbReference>
<dbReference type="PANTHER" id="PTHR32071">
    <property type="entry name" value="TRANSCRIPTIONAL REGULATORY PROTEIN"/>
    <property type="match status" value="1"/>
</dbReference>
<sequence>MSKPAETEQSKESSKILVLDDEHSIRWVLERTLSQAGYIPHLATDVPEARQHLGKHSIRLALVDINLPGQDGLSFAREILKEYPSLMIIVMTGQSTMYNTVEAMKAGVFDYVTKPFDIDEIEELVKRALRVPLNTREITRIKSRKKEDDLLTGQSKVMHDLYKAIGRVSATDLTVLIQGESGTGKELIARSIHQHSLRASQPFVAINCAAIPSELMESELFGHEKGAFTGATDRKHGKLELASQGTLFLDEIGDMPMRLQSKLLRVLQEKQFERLGGHELITTNMRVIAATHHDLENLINNSQFRTDLYYRLNVFPVNIASLRERREDIPVLVEHFLQKGSKEMAVGCKAVEPEVMSVLARYNWPGNIRELENTVKSLMITNVTGTIMLDSLPKNLFKRQPLPDSEESLEEVASRKLEALVKDAVQFDRGSLMAEVLPQVERPLLNLLLEQTRWNQQRAARILGINRNTLRKKIETLGLKNQRGLEK</sequence>
<evidence type="ECO:0000256" key="15">
    <source>
        <dbReference type="ARBA" id="ARBA00031910"/>
    </source>
</evidence>
<evidence type="ECO:0000256" key="6">
    <source>
        <dbReference type="ARBA" id="ARBA00022741"/>
    </source>
</evidence>
<dbReference type="SUPFAM" id="SSF52540">
    <property type="entry name" value="P-loop containing nucleoside triphosphate hydrolases"/>
    <property type="match status" value="1"/>
</dbReference>
<dbReference type="PROSITE" id="PS00688">
    <property type="entry name" value="SIGMA54_INTERACT_3"/>
    <property type="match status" value="1"/>
</dbReference>
<evidence type="ECO:0000256" key="9">
    <source>
        <dbReference type="ARBA" id="ARBA00023015"/>
    </source>
</evidence>
<dbReference type="GO" id="GO:0043565">
    <property type="term" value="F:sequence-specific DNA binding"/>
    <property type="evidence" value="ECO:0007669"/>
    <property type="project" value="InterPro"/>
</dbReference>
<comment type="subcellular location">
    <subcellularLocation>
        <location evidence="1">Cytoplasm</location>
    </subcellularLocation>
</comment>
<keyword evidence="4" id="KW-0678">Repressor</keyword>
<dbReference type="PRINTS" id="PR01590">
    <property type="entry name" value="HTHFIS"/>
</dbReference>
<dbReference type="CDD" id="cd00009">
    <property type="entry name" value="AAA"/>
    <property type="match status" value="1"/>
</dbReference>
<evidence type="ECO:0000259" key="16">
    <source>
        <dbReference type="PROSITE" id="PS50045"/>
    </source>
</evidence>
<dbReference type="SUPFAM" id="SSF46689">
    <property type="entry name" value="Homeodomain-like"/>
    <property type="match status" value="1"/>
</dbReference>
<dbReference type="InterPro" id="IPR011006">
    <property type="entry name" value="CheY-like_superfamily"/>
</dbReference>
<dbReference type="SMART" id="SM00382">
    <property type="entry name" value="AAA"/>
    <property type="match status" value="1"/>
</dbReference>
<evidence type="ECO:0000256" key="3">
    <source>
        <dbReference type="ARBA" id="ARBA00022490"/>
    </source>
</evidence>
<dbReference type="Gene3D" id="3.40.50.300">
    <property type="entry name" value="P-loop containing nucleotide triphosphate hydrolases"/>
    <property type="match status" value="1"/>
</dbReference>
<evidence type="ECO:0000256" key="13">
    <source>
        <dbReference type="ARBA" id="ARBA00023231"/>
    </source>
</evidence>
<evidence type="ECO:0000313" key="18">
    <source>
        <dbReference type="EMBL" id="SUZ50856.1"/>
    </source>
</evidence>
<feature type="domain" description="Response regulatory" evidence="17">
    <location>
        <begin position="15"/>
        <end position="129"/>
    </location>
</feature>
<keyword evidence="6" id="KW-0547">Nucleotide-binding</keyword>
<dbReference type="PANTHER" id="PTHR32071:SF95">
    <property type="entry name" value="DNA-BINDING TRANSCRIPTIONAL REGULATOR NTRC"/>
    <property type="match status" value="1"/>
</dbReference>
<keyword evidence="12" id="KW-0804">Transcription</keyword>
<organism evidence="18">
    <name type="scientific">marine metagenome</name>
    <dbReference type="NCBI Taxonomy" id="408172"/>
    <lineage>
        <taxon>unclassified sequences</taxon>
        <taxon>metagenomes</taxon>
        <taxon>ecological metagenomes</taxon>
    </lineage>
</organism>
<reference evidence="18" key="1">
    <citation type="submission" date="2018-05" db="EMBL/GenBank/DDBJ databases">
        <authorList>
            <person name="Lanie J.A."/>
            <person name="Ng W.-L."/>
            <person name="Kazmierczak K.M."/>
            <person name="Andrzejewski T.M."/>
            <person name="Davidsen T.M."/>
            <person name="Wayne K.J."/>
            <person name="Tettelin H."/>
            <person name="Glass J.I."/>
            <person name="Rusch D."/>
            <person name="Podicherti R."/>
            <person name="Tsui H.-C.T."/>
            <person name="Winkler M.E."/>
        </authorList>
    </citation>
    <scope>NUCLEOTIDE SEQUENCE</scope>
</reference>
<keyword evidence="7" id="KW-0067">ATP-binding</keyword>
<keyword evidence="9" id="KW-0805">Transcription regulation</keyword>
<dbReference type="PROSITE" id="PS50110">
    <property type="entry name" value="RESPONSE_REGULATORY"/>
    <property type="match status" value="1"/>
</dbReference>
<dbReference type="InterPro" id="IPR058031">
    <property type="entry name" value="AAA_lid_NorR"/>
</dbReference>
<dbReference type="Gene3D" id="3.40.50.2300">
    <property type="match status" value="1"/>
</dbReference>
<evidence type="ECO:0000256" key="4">
    <source>
        <dbReference type="ARBA" id="ARBA00022491"/>
    </source>
</evidence>
<feature type="domain" description="Sigma-54 factor interaction" evidence="16">
    <location>
        <begin position="151"/>
        <end position="380"/>
    </location>
</feature>
<evidence type="ECO:0000256" key="11">
    <source>
        <dbReference type="ARBA" id="ARBA00023159"/>
    </source>
</evidence>
<dbReference type="Pfam" id="PF25601">
    <property type="entry name" value="AAA_lid_14"/>
    <property type="match status" value="1"/>
</dbReference>
<dbReference type="InterPro" id="IPR001789">
    <property type="entry name" value="Sig_transdc_resp-reg_receiver"/>
</dbReference>
<dbReference type="Pfam" id="PF00072">
    <property type="entry name" value="Response_reg"/>
    <property type="match status" value="1"/>
</dbReference>
<keyword evidence="8" id="KW-0902">Two-component regulatory system</keyword>
<dbReference type="PROSITE" id="PS50045">
    <property type="entry name" value="SIGMA54_INTERACT_4"/>
    <property type="match status" value="1"/>
</dbReference>
<evidence type="ECO:0000256" key="12">
    <source>
        <dbReference type="ARBA" id="ARBA00023163"/>
    </source>
</evidence>
<dbReference type="GO" id="GO:0006355">
    <property type="term" value="P:regulation of DNA-templated transcription"/>
    <property type="evidence" value="ECO:0007669"/>
    <property type="project" value="InterPro"/>
</dbReference>
<dbReference type="Gene3D" id="1.10.8.60">
    <property type="match status" value="1"/>
</dbReference>
<dbReference type="SUPFAM" id="SSF52172">
    <property type="entry name" value="CheY-like"/>
    <property type="match status" value="1"/>
</dbReference>
<accession>A0A381N8A2</accession>
<keyword evidence="10" id="KW-0238">DNA-binding</keyword>
<dbReference type="GO" id="GO:0005737">
    <property type="term" value="C:cytoplasm"/>
    <property type="evidence" value="ECO:0007669"/>
    <property type="project" value="UniProtKB-SubCell"/>
</dbReference>
<evidence type="ECO:0000256" key="1">
    <source>
        <dbReference type="ARBA" id="ARBA00004496"/>
    </source>
</evidence>
<protein>
    <recommendedName>
        <fullName evidence="2">DNA-binding transcriptional regulator NtrC</fullName>
    </recommendedName>
    <alternativeName>
        <fullName evidence="14">Nitrogen regulation protein NR(I)</fullName>
    </alternativeName>
    <alternativeName>
        <fullName evidence="15">Nitrogen regulator I</fullName>
    </alternativeName>
</protein>
<keyword evidence="13" id="KW-0535">Nitrogen fixation</keyword>
<keyword evidence="5" id="KW-0597">Phosphoprotein</keyword>
<evidence type="ECO:0000256" key="2">
    <source>
        <dbReference type="ARBA" id="ARBA00019059"/>
    </source>
</evidence>
<dbReference type="SMART" id="SM00448">
    <property type="entry name" value="REC"/>
    <property type="match status" value="1"/>
</dbReference>
<dbReference type="InterPro" id="IPR025944">
    <property type="entry name" value="Sigma_54_int_dom_CS"/>
</dbReference>
<dbReference type="InterPro" id="IPR002078">
    <property type="entry name" value="Sigma_54_int"/>
</dbReference>
<proteinExistence type="predicted"/>
<dbReference type="EMBL" id="UINC01000192">
    <property type="protein sequence ID" value="SUZ50856.1"/>
    <property type="molecule type" value="Genomic_DNA"/>
</dbReference>
<dbReference type="Pfam" id="PF02954">
    <property type="entry name" value="HTH_8"/>
    <property type="match status" value="1"/>
</dbReference>
<dbReference type="InterPro" id="IPR002197">
    <property type="entry name" value="HTH_Fis"/>
</dbReference>
<keyword evidence="3" id="KW-0963">Cytoplasm</keyword>
<dbReference type="InterPro" id="IPR009057">
    <property type="entry name" value="Homeodomain-like_sf"/>
</dbReference>
<dbReference type="GO" id="GO:0000160">
    <property type="term" value="P:phosphorelay signal transduction system"/>
    <property type="evidence" value="ECO:0007669"/>
    <property type="project" value="UniProtKB-KW"/>
</dbReference>